<evidence type="ECO:0000313" key="1">
    <source>
        <dbReference type="EMBL" id="GFH49916.1"/>
    </source>
</evidence>
<protein>
    <recommendedName>
        <fullName evidence="3">F-box domain-containing protein</fullName>
    </recommendedName>
</protein>
<reference evidence="1 2" key="1">
    <citation type="journal article" date="2021" name="Sci. Rep.">
        <title>The genome of the diatom Chaetoceros tenuissimus carries an ancient integrated fragment of an extant virus.</title>
        <authorList>
            <person name="Hongo Y."/>
            <person name="Kimura K."/>
            <person name="Takaki Y."/>
            <person name="Yoshida Y."/>
            <person name="Baba S."/>
            <person name="Kobayashi G."/>
            <person name="Nagasaki K."/>
            <person name="Hano T."/>
            <person name="Tomaru Y."/>
        </authorList>
    </citation>
    <scope>NUCLEOTIDE SEQUENCE [LARGE SCALE GENOMIC DNA]</scope>
    <source>
        <strain evidence="1 2">NIES-3715</strain>
    </source>
</reference>
<dbReference type="Proteomes" id="UP001054902">
    <property type="component" value="Unassembled WGS sequence"/>
</dbReference>
<proteinExistence type="predicted"/>
<name>A0AAD3CPR5_9STRA</name>
<comment type="caution">
    <text evidence="1">The sequence shown here is derived from an EMBL/GenBank/DDBJ whole genome shotgun (WGS) entry which is preliminary data.</text>
</comment>
<evidence type="ECO:0000313" key="2">
    <source>
        <dbReference type="Proteomes" id="UP001054902"/>
    </source>
</evidence>
<dbReference type="AlphaFoldDB" id="A0AAD3CPR5"/>
<organism evidence="1 2">
    <name type="scientific">Chaetoceros tenuissimus</name>
    <dbReference type="NCBI Taxonomy" id="426638"/>
    <lineage>
        <taxon>Eukaryota</taxon>
        <taxon>Sar</taxon>
        <taxon>Stramenopiles</taxon>
        <taxon>Ochrophyta</taxon>
        <taxon>Bacillariophyta</taxon>
        <taxon>Coscinodiscophyceae</taxon>
        <taxon>Chaetocerotophycidae</taxon>
        <taxon>Chaetocerotales</taxon>
        <taxon>Chaetocerotaceae</taxon>
        <taxon>Chaetoceros</taxon>
    </lineage>
</organism>
<sequence length="366" mass="42618">MQRQRPTRAEEFEERCLDELERFEELVDSPDTSPVSKAKYNAILDSYTPEMIEVIQCRHMTNSAYLNLHDKSGPVFEFDRVEAMFLGSPSLLVDISEYKEVPRAPTGFILPSEDDVLLYMIPFLDYFSANKLTLVSKRFQAIVDSLARAKTAEMLGCMPFSSEGIQHNYFDVPATYSFNNKWDPKYSISSRQALVEEVITDCRKIGFFMDHNLGEEHKYSYSCFRREWLTENRLMRDSRLSSNSLDEALFEMHKDGSIDDDEEFVPITDKDHYFEITLDSRNGNKSISKNEAWFFFLQHMNCDFDGDTTKLWYLLSFADPSTIFSSLIKRHLRADFVYDQTEAVLTFMVGNQQVEVIGKKNRSCYM</sequence>
<keyword evidence="2" id="KW-1185">Reference proteome</keyword>
<accession>A0AAD3CPR5</accession>
<gene>
    <name evidence="1" type="ORF">CTEN210_06392</name>
</gene>
<dbReference type="EMBL" id="BLLK01000038">
    <property type="protein sequence ID" value="GFH49916.1"/>
    <property type="molecule type" value="Genomic_DNA"/>
</dbReference>
<evidence type="ECO:0008006" key="3">
    <source>
        <dbReference type="Google" id="ProtNLM"/>
    </source>
</evidence>